<evidence type="ECO:0000313" key="11">
    <source>
        <dbReference type="EMBL" id="KAH6597157.1"/>
    </source>
</evidence>
<evidence type="ECO:0000256" key="1">
    <source>
        <dbReference type="ARBA" id="ARBA00004340"/>
    </source>
</evidence>
<dbReference type="Proteomes" id="UP001648503">
    <property type="component" value="Unassembled WGS sequence"/>
</dbReference>
<evidence type="ECO:0000313" key="12">
    <source>
        <dbReference type="Proteomes" id="UP001648503"/>
    </source>
</evidence>
<keyword evidence="12" id="KW-1185">Reference proteome</keyword>
<evidence type="ECO:0000256" key="2">
    <source>
        <dbReference type="ARBA" id="ARBA00012513"/>
    </source>
</evidence>
<dbReference type="InterPro" id="IPR011009">
    <property type="entry name" value="Kinase-like_dom_sf"/>
</dbReference>
<dbReference type="PANTHER" id="PTHR22984">
    <property type="entry name" value="SERINE/THREONINE-PROTEIN KINASE PIM"/>
    <property type="match status" value="1"/>
</dbReference>
<evidence type="ECO:0000256" key="8">
    <source>
        <dbReference type="ARBA" id="ARBA00047899"/>
    </source>
</evidence>
<protein>
    <recommendedName>
        <fullName evidence="2">non-specific serine/threonine protein kinase</fullName>
        <ecNumber evidence="2">2.7.11.1</ecNumber>
    </recommendedName>
</protein>
<name>A0ABQ8FEY1_9FUNG</name>
<keyword evidence="4" id="KW-0808">Transferase</keyword>
<keyword evidence="6" id="KW-0418">Kinase</keyword>
<reference evidence="11 12" key="1">
    <citation type="submission" date="2021-02" db="EMBL/GenBank/DDBJ databases">
        <title>Variation within the Batrachochytrium salamandrivorans European outbreak.</title>
        <authorList>
            <person name="Kelly M."/>
            <person name="Pasmans F."/>
            <person name="Shea T.P."/>
            <person name="Munoz J.F."/>
            <person name="Carranza S."/>
            <person name="Cuomo C.A."/>
            <person name="Martel A."/>
        </authorList>
    </citation>
    <scope>NUCLEOTIDE SEQUENCE [LARGE SCALE GENOMIC DNA]</scope>
    <source>
        <strain evidence="11 12">AMFP18/2</strain>
    </source>
</reference>
<keyword evidence="7" id="KW-0067">ATP-binding</keyword>
<dbReference type="EMBL" id="JAFCIX010000153">
    <property type="protein sequence ID" value="KAH6597157.1"/>
    <property type="molecule type" value="Genomic_DNA"/>
</dbReference>
<dbReference type="EC" id="2.7.11.1" evidence="2"/>
<dbReference type="SUPFAM" id="SSF56112">
    <property type="entry name" value="Protein kinase-like (PK-like)"/>
    <property type="match status" value="1"/>
</dbReference>
<dbReference type="PANTHER" id="PTHR22984:SF25">
    <property type="entry name" value="PROTEIN KINASE DOMAIN-CONTAINING PROTEIN"/>
    <property type="match status" value="1"/>
</dbReference>
<organism evidence="11 12">
    <name type="scientific">Batrachochytrium salamandrivorans</name>
    <dbReference type="NCBI Taxonomy" id="1357716"/>
    <lineage>
        <taxon>Eukaryota</taxon>
        <taxon>Fungi</taxon>
        <taxon>Fungi incertae sedis</taxon>
        <taxon>Chytridiomycota</taxon>
        <taxon>Chytridiomycota incertae sedis</taxon>
        <taxon>Chytridiomycetes</taxon>
        <taxon>Rhizophydiales</taxon>
        <taxon>Rhizophydiales incertae sedis</taxon>
        <taxon>Batrachochytrium</taxon>
    </lineage>
</organism>
<feature type="domain" description="Serine-threonine/tyrosine-protein kinase catalytic" evidence="10">
    <location>
        <begin position="32"/>
        <end position="96"/>
    </location>
</feature>
<evidence type="ECO:0000256" key="4">
    <source>
        <dbReference type="ARBA" id="ARBA00022679"/>
    </source>
</evidence>
<dbReference type="InterPro" id="IPR001245">
    <property type="entry name" value="Ser-Thr/Tyr_kinase_cat_dom"/>
</dbReference>
<comment type="catalytic activity">
    <reaction evidence="9">
        <text>L-seryl-[protein] + ATP = O-phospho-L-seryl-[protein] + ADP + H(+)</text>
        <dbReference type="Rhea" id="RHEA:17989"/>
        <dbReference type="Rhea" id="RHEA-COMP:9863"/>
        <dbReference type="Rhea" id="RHEA-COMP:11604"/>
        <dbReference type="ChEBI" id="CHEBI:15378"/>
        <dbReference type="ChEBI" id="CHEBI:29999"/>
        <dbReference type="ChEBI" id="CHEBI:30616"/>
        <dbReference type="ChEBI" id="CHEBI:83421"/>
        <dbReference type="ChEBI" id="CHEBI:456216"/>
        <dbReference type="EC" id="2.7.11.1"/>
    </reaction>
</comment>
<evidence type="ECO:0000256" key="6">
    <source>
        <dbReference type="ARBA" id="ARBA00022777"/>
    </source>
</evidence>
<comment type="catalytic activity">
    <reaction evidence="8">
        <text>L-threonyl-[protein] + ATP = O-phospho-L-threonyl-[protein] + ADP + H(+)</text>
        <dbReference type="Rhea" id="RHEA:46608"/>
        <dbReference type="Rhea" id="RHEA-COMP:11060"/>
        <dbReference type="Rhea" id="RHEA-COMP:11605"/>
        <dbReference type="ChEBI" id="CHEBI:15378"/>
        <dbReference type="ChEBI" id="CHEBI:30013"/>
        <dbReference type="ChEBI" id="CHEBI:30616"/>
        <dbReference type="ChEBI" id="CHEBI:61977"/>
        <dbReference type="ChEBI" id="CHEBI:456216"/>
        <dbReference type="EC" id="2.7.11.1"/>
    </reaction>
</comment>
<keyword evidence="3" id="KW-0723">Serine/threonine-protein kinase</keyword>
<gene>
    <name evidence="11" type="ORF">BASA50_004661</name>
</gene>
<proteinExistence type="predicted"/>
<keyword evidence="5" id="KW-0547">Nucleotide-binding</keyword>
<comment type="caution">
    <text evidence="11">The sequence shown here is derived from an EMBL/GenBank/DDBJ whole genome shotgun (WGS) entry which is preliminary data.</text>
</comment>
<evidence type="ECO:0000256" key="3">
    <source>
        <dbReference type="ARBA" id="ARBA00022527"/>
    </source>
</evidence>
<evidence type="ECO:0000259" key="10">
    <source>
        <dbReference type="Pfam" id="PF07714"/>
    </source>
</evidence>
<evidence type="ECO:0000256" key="7">
    <source>
        <dbReference type="ARBA" id="ARBA00022840"/>
    </source>
</evidence>
<evidence type="ECO:0000256" key="5">
    <source>
        <dbReference type="ARBA" id="ARBA00022741"/>
    </source>
</evidence>
<dbReference type="Pfam" id="PF07714">
    <property type="entry name" value="PK_Tyr_Ser-Thr"/>
    <property type="match status" value="1"/>
</dbReference>
<evidence type="ECO:0000256" key="9">
    <source>
        <dbReference type="ARBA" id="ARBA00048679"/>
    </source>
</evidence>
<sequence>MSSRPPNILVPYEFALQIYLSRPGNNNPYVPMALDYFISKCKYILVMEYIGKGWATLSSYLKEKRRLDIETVRSIVRDIVNAMISLERHGIVHMDIHEWEKQKPFPSKSSNPPSIFSKYKAGIDELQSIWTLERLLYVILTKTSPYIDCSDYEKGLRKNSIP</sequence>
<comment type="subcellular location">
    <subcellularLocation>
        <location evidence="1">Host cell</location>
    </subcellularLocation>
</comment>
<accession>A0ABQ8FEY1</accession>
<dbReference type="Gene3D" id="1.10.510.10">
    <property type="entry name" value="Transferase(Phosphotransferase) domain 1"/>
    <property type="match status" value="1"/>
</dbReference>
<dbReference type="InterPro" id="IPR051138">
    <property type="entry name" value="PIM_Ser/Thr_kinase"/>
</dbReference>